<dbReference type="AlphaFoldDB" id="A0A1X0IGB4"/>
<dbReference type="RefSeq" id="WP_083169646.1">
    <property type="nucleotide sequence ID" value="NZ_AP022619.1"/>
</dbReference>
<keyword evidence="2" id="KW-0576">Peroxisome</keyword>
<dbReference type="PANTHER" id="PTHR43684:SF1">
    <property type="entry name" value="ENOYL-COA DELTA ISOMERASE 2"/>
    <property type="match status" value="1"/>
</dbReference>
<evidence type="ECO:0000313" key="4">
    <source>
        <dbReference type="EMBL" id="ORB45587.1"/>
    </source>
</evidence>
<dbReference type="SUPFAM" id="SSF52096">
    <property type="entry name" value="ClpP/crotonase"/>
    <property type="match status" value="1"/>
</dbReference>
<sequence>MLVSDDNRVRTLTLNRPQALNAFTEALYDTMTVALRAAADDDAVAVVLVTGAGRAFSAGNDLGEMQARFTDPAFRSGVQGFEGMINALTEFPKPLICVVNGIGVGVGTTILGYADLVFMSSTARLQCPFTKLGVAPEAASSYLMPRLVGRQNAAWLLMSSEWIGADEARQMGLVWKVCAPDDLSSVANRHATILASKPIPSLVAAKRTIAAPDRPHIKQASVYENAEFRELLGGPANAAALAAFAQRPHCD</sequence>
<accession>A0A1X0IGB4</accession>
<comment type="caution">
    <text evidence="4">The sequence shown here is derived from an EMBL/GenBank/DDBJ whole genome shotgun (WGS) entry which is preliminary data.</text>
</comment>
<keyword evidence="3" id="KW-0413">Isomerase</keyword>
<dbReference type="Proteomes" id="UP000192513">
    <property type="component" value="Unassembled WGS sequence"/>
</dbReference>
<proteinExistence type="predicted"/>
<dbReference type="InterPro" id="IPR051053">
    <property type="entry name" value="ECH/Chromodomain_protein"/>
</dbReference>
<evidence type="ECO:0000313" key="5">
    <source>
        <dbReference type="Proteomes" id="UP000192513"/>
    </source>
</evidence>
<evidence type="ECO:0000256" key="3">
    <source>
        <dbReference type="ARBA" id="ARBA00023235"/>
    </source>
</evidence>
<gene>
    <name evidence="4" type="ORF">BST39_04265</name>
</gene>
<evidence type="ECO:0000256" key="2">
    <source>
        <dbReference type="ARBA" id="ARBA00023140"/>
    </source>
</evidence>
<protein>
    <submittedName>
        <fullName evidence="4">Crotonase</fullName>
    </submittedName>
</protein>
<comment type="subcellular location">
    <subcellularLocation>
        <location evidence="1">Peroxisome</location>
    </subcellularLocation>
</comment>
<dbReference type="InterPro" id="IPR001753">
    <property type="entry name" value="Enoyl-CoA_hydra/iso"/>
</dbReference>
<dbReference type="Pfam" id="PF00378">
    <property type="entry name" value="ECH_1"/>
    <property type="match status" value="1"/>
</dbReference>
<dbReference type="EMBL" id="MVIE01000004">
    <property type="protein sequence ID" value="ORB45587.1"/>
    <property type="molecule type" value="Genomic_DNA"/>
</dbReference>
<dbReference type="Gene3D" id="3.90.226.10">
    <property type="entry name" value="2-enoyl-CoA Hydratase, Chain A, domain 1"/>
    <property type="match status" value="1"/>
</dbReference>
<dbReference type="GO" id="GO:0004165">
    <property type="term" value="F:delta(3)-delta(2)-enoyl-CoA isomerase activity"/>
    <property type="evidence" value="ECO:0007669"/>
    <property type="project" value="UniProtKB-ARBA"/>
</dbReference>
<evidence type="ECO:0000256" key="1">
    <source>
        <dbReference type="ARBA" id="ARBA00004275"/>
    </source>
</evidence>
<dbReference type="PANTHER" id="PTHR43684">
    <property type="match status" value="1"/>
</dbReference>
<reference evidence="4 5" key="1">
    <citation type="submission" date="2017-02" db="EMBL/GenBank/DDBJ databases">
        <title>The new phylogeny of genus Mycobacterium.</title>
        <authorList>
            <person name="Tortoli E."/>
            <person name="Trovato A."/>
            <person name="Cirillo D.M."/>
        </authorList>
    </citation>
    <scope>NUCLEOTIDE SEQUENCE [LARGE SCALE GENOMIC DNA]</scope>
    <source>
        <strain evidence="4 5">DSM 45000</strain>
    </source>
</reference>
<name>A0A1X0IGB4_9MYCO</name>
<dbReference type="InterPro" id="IPR029045">
    <property type="entry name" value="ClpP/crotonase-like_dom_sf"/>
</dbReference>
<organism evidence="4 5">
    <name type="scientific">Mycobacterium paraseoulense</name>
    <dbReference type="NCBI Taxonomy" id="590652"/>
    <lineage>
        <taxon>Bacteria</taxon>
        <taxon>Bacillati</taxon>
        <taxon>Actinomycetota</taxon>
        <taxon>Actinomycetes</taxon>
        <taxon>Mycobacteriales</taxon>
        <taxon>Mycobacteriaceae</taxon>
        <taxon>Mycobacterium</taxon>
    </lineage>
</organism>
<dbReference type="OrthoDB" id="9797151at2"/>
<dbReference type="STRING" id="590652.BST39_04265"/>
<keyword evidence="5" id="KW-1185">Reference proteome</keyword>
<dbReference type="CDD" id="cd06558">
    <property type="entry name" value="crotonase-like"/>
    <property type="match status" value="1"/>
</dbReference>